<feature type="compositionally biased region" description="Low complexity" evidence="1">
    <location>
        <begin position="123"/>
        <end position="134"/>
    </location>
</feature>
<feature type="region of interest" description="Disordered" evidence="1">
    <location>
        <begin position="1"/>
        <end position="59"/>
    </location>
</feature>
<name>A0A4R2QIG1_9PSEU</name>
<feature type="compositionally biased region" description="Polar residues" evidence="1">
    <location>
        <begin position="109"/>
        <end position="121"/>
    </location>
</feature>
<keyword evidence="2" id="KW-0472">Membrane</keyword>
<reference evidence="4 5" key="1">
    <citation type="submission" date="2019-03" db="EMBL/GenBank/DDBJ databases">
        <title>Genomic Encyclopedia of Type Strains, Phase IV (KMG-IV): sequencing the most valuable type-strain genomes for metagenomic binning, comparative biology and taxonomic classification.</title>
        <authorList>
            <person name="Goeker M."/>
        </authorList>
    </citation>
    <scope>NUCLEOTIDE SEQUENCE [LARGE SCALE GENOMIC DNA]</scope>
    <source>
        <strain evidence="4 5">DSM 45765</strain>
    </source>
</reference>
<dbReference type="InterPro" id="IPR058330">
    <property type="entry name" value="DUF8017"/>
</dbReference>
<dbReference type="OrthoDB" id="3614545at2"/>
<evidence type="ECO:0000313" key="5">
    <source>
        <dbReference type="Proteomes" id="UP000294911"/>
    </source>
</evidence>
<gene>
    <name evidence="4" type="ORF">EV191_11311</name>
</gene>
<keyword evidence="2" id="KW-1133">Transmembrane helix</keyword>
<dbReference type="Proteomes" id="UP000294911">
    <property type="component" value="Unassembled WGS sequence"/>
</dbReference>
<evidence type="ECO:0000313" key="4">
    <source>
        <dbReference type="EMBL" id="TCP46735.1"/>
    </source>
</evidence>
<feature type="compositionally biased region" description="Gly residues" evidence="1">
    <location>
        <begin position="45"/>
        <end position="59"/>
    </location>
</feature>
<feature type="domain" description="DUF8017" evidence="3">
    <location>
        <begin position="134"/>
        <end position="312"/>
    </location>
</feature>
<accession>A0A4R2QIG1</accession>
<evidence type="ECO:0000256" key="1">
    <source>
        <dbReference type="SAM" id="MobiDB-lite"/>
    </source>
</evidence>
<feature type="region of interest" description="Disordered" evidence="1">
    <location>
        <begin position="95"/>
        <end position="167"/>
    </location>
</feature>
<comment type="caution">
    <text evidence="4">The sequence shown here is derived from an EMBL/GenBank/DDBJ whole genome shotgun (WGS) entry which is preliminary data.</text>
</comment>
<feature type="compositionally biased region" description="Low complexity" evidence="1">
    <location>
        <begin position="95"/>
        <end position="108"/>
    </location>
</feature>
<evidence type="ECO:0000256" key="2">
    <source>
        <dbReference type="SAM" id="Phobius"/>
    </source>
</evidence>
<sequence length="313" mass="31639">MSTPGGGDPRRESPEGEPYQRPAPYFGGYQGSSDYQGLGVFSTAGGSGSSGTGGPGGSPKGRTKFLVTVAVLAVLAIGGVTALIVLNTGSDEQNATARQGQRNARQAAPTTTSQPASSEPADTTDSGPTGSTTDAVTPGWQGVLSPDDSVAYDVPSNWSVESPGMRTGLEDDNGKPLVIMHGVAFADPPACADGGGPYAGATGFMTAGEAEPRGASRAAAKLWADAVTESDNDAPQASTTKVADGQISAHTTSMEVRPGDPSVCDAKTIKITTVAFDNSGQTAVFLLFNPQGKADSTKQADVDKIVASLRPAE</sequence>
<organism evidence="4 5">
    <name type="scientific">Tamaricihabitans halophyticus</name>
    <dbReference type="NCBI Taxonomy" id="1262583"/>
    <lineage>
        <taxon>Bacteria</taxon>
        <taxon>Bacillati</taxon>
        <taxon>Actinomycetota</taxon>
        <taxon>Actinomycetes</taxon>
        <taxon>Pseudonocardiales</taxon>
        <taxon>Pseudonocardiaceae</taxon>
        <taxon>Tamaricihabitans</taxon>
    </lineage>
</organism>
<dbReference type="AlphaFoldDB" id="A0A4R2QIG1"/>
<dbReference type="Pfam" id="PF26056">
    <property type="entry name" value="DUF8017"/>
    <property type="match status" value="1"/>
</dbReference>
<evidence type="ECO:0000259" key="3">
    <source>
        <dbReference type="Pfam" id="PF26056"/>
    </source>
</evidence>
<dbReference type="RefSeq" id="WP_132879415.1">
    <property type="nucleotide sequence ID" value="NZ_SLXQ01000013.1"/>
</dbReference>
<dbReference type="EMBL" id="SLXQ01000013">
    <property type="protein sequence ID" value="TCP46735.1"/>
    <property type="molecule type" value="Genomic_DNA"/>
</dbReference>
<protein>
    <recommendedName>
        <fullName evidence="3">DUF8017 domain-containing protein</fullName>
    </recommendedName>
</protein>
<keyword evidence="2" id="KW-0812">Transmembrane</keyword>
<feature type="transmembrane region" description="Helical" evidence="2">
    <location>
        <begin position="65"/>
        <end position="86"/>
    </location>
</feature>
<proteinExistence type="predicted"/>
<keyword evidence="5" id="KW-1185">Reference proteome</keyword>